<reference evidence="1 2" key="1">
    <citation type="journal article" date="2023" name="Plants (Basel)">
        <title>Bridging the Gap: Combining Genomics and Transcriptomics Approaches to Understand Stylosanthes scabra, an Orphan Legume from the Brazilian Caatinga.</title>
        <authorList>
            <person name="Ferreira-Neto J.R.C."/>
            <person name="da Silva M.D."/>
            <person name="Binneck E."/>
            <person name="de Melo N.F."/>
            <person name="da Silva R.H."/>
            <person name="de Melo A.L.T.M."/>
            <person name="Pandolfi V."/>
            <person name="Bustamante F.O."/>
            <person name="Brasileiro-Vidal A.C."/>
            <person name="Benko-Iseppon A.M."/>
        </authorList>
    </citation>
    <scope>NUCLEOTIDE SEQUENCE [LARGE SCALE GENOMIC DNA]</scope>
    <source>
        <tissue evidence="1">Leaves</tissue>
    </source>
</reference>
<comment type="caution">
    <text evidence="1">The sequence shown here is derived from an EMBL/GenBank/DDBJ whole genome shotgun (WGS) entry which is preliminary data.</text>
</comment>
<keyword evidence="2" id="KW-1185">Reference proteome</keyword>
<feature type="non-terminal residue" evidence="1">
    <location>
        <position position="1"/>
    </location>
</feature>
<proteinExistence type="predicted"/>
<evidence type="ECO:0000313" key="1">
    <source>
        <dbReference type="EMBL" id="MED6201182.1"/>
    </source>
</evidence>
<gene>
    <name evidence="1" type="ORF">PIB30_092376</name>
</gene>
<dbReference type="EMBL" id="JASCZI010213350">
    <property type="protein sequence ID" value="MED6201182.1"/>
    <property type="molecule type" value="Genomic_DNA"/>
</dbReference>
<dbReference type="Proteomes" id="UP001341840">
    <property type="component" value="Unassembled WGS sequence"/>
</dbReference>
<protein>
    <submittedName>
        <fullName evidence="1">Uncharacterized protein</fullName>
    </submittedName>
</protein>
<evidence type="ECO:0000313" key="2">
    <source>
        <dbReference type="Proteomes" id="UP001341840"/>
    </source>
</evidence>
<sequence length="117" mass="12748">KNIFIPKMGMPCFYSHSTHHQVAGLTREMDFLSTSPEPWAECPPAMPAPISPLPGKVGAWKSCPPYRRRQGRNGPCKKACVYFAGASGKLAMSLVARASWQDTRPTSVVPHVACIGH</sequence>
<organism evidence="1 2">
    <name type="scientific">Stylosanthes scabra</name>
    <dbReference type="NCBI Taxonomy" id="79078"/>
    <lineage>
        <taxon>Eukaryota</taxon>
        <taxon>Viridiplantae</taxon>
        <taxon>Streptophyta</taxon>
        <taxon>Embryophyta</taxon>
        <taxon>Tracheophyta</taxon>
        <taxon>Spermatophyta</taxon>
        <taxon>Magnoliopsida</taxon>
        <taxon>eudicotyledons</taxon>
        <taxon>Gunneridae</taxon>
        <taxon>Pentapetalae</taxon>
        <taxon>rosids</taxon>
        <taxon>fabids</taxon>
        <taxon>Fabales</taxon>
        <taxon>Fabaceae</taxon>
        <taxon>Papilionoideae</taxon>
        <taxon>50 kb inversion clade</taxon>
        <taxon>dalbergioids sensu lato</taxon>
        <taxon>Dalbergieae</taxon>
        <taxon>Pterocarpus clade</taxon>
        <taxon>Stylosanthes</taxon>
    </lineage>
</organism>
<name>A0ABU6XRG4_9FABA</name>
<accession>A0ABU6XRG4</accession>